<sequence length="70" mass="7929">MKNLTLRDLQNLPPTVDLMTAARILGIGRTKAYELAKKNEFPARTIRICDLYRVSTASLLRLLSLGDERI</sequence>
<name>A0A9W6MAQ0_9ACTN</name>
<proteinExistence type="predicted"/>
<dbReference type="AlphaFoldDB" id="A0A9W6MAQ0"/>
<keyword evidence="3" id="KW-1185">Reference proteome</keyword>
<evidence type="ECO:0000259" key="1">
    <source>
        <dbReference type="Pfam" id="PF12728"/>
    </source>
</evidence>
<feature type="domain" description="Helix-turn-helix" evidence="1">
    <location>
        <begin position="21"/>
        <end position="63"/>
    </location>
</feature>
<dbReference type="Pfam" id="PF12728">
    <property type="entry name" value="HTH_17"/>
    <property type="match status" value="1"/>
</dbReference>
<evidence type="ECO:0000313" key="3">
    <source>
        <dbReference type="Proteomes" id="UP001143474"/>
    </source>
</evidence>
<dbReference type="InterPro" id="IPR041657">
    <property type="entry name" value="HTH_17"/>
</dbReference>
<dbReference type="EMBL" id="BSEV01000001">
    <property type="protein sequence ID" value="GLK06955.1"/>
    <property type="molecule type" value="Genomic_DNA"/>
</dbReference>
<evidence type="ECO:0000313" key="2">
    <source>
        <dbReference type="EMBL" id="GLK06955.1"/>
    </source>
</evidence>
<accession>A0A9W6MAQ0</accession>
<protein>
    <submittedName>
        <fullName evidence="2">Integrase</fullName>
    </submittedName>
</protein>
<dbReference type="Proteomes" id="UP001143474">
    <property type="component" value="Unassembled WGS sequence"/>
</dbReference>
<reference evidence="2" key="1">
    <citation type="journal article" date="2014" name="Int. J. Syst. Evol. Microbiol.">
        <title>Complete genome sequence of Corynebacterium casei LMG S-19264T (=DSM 44701T), isolated from a smear-ripened cheese.</title>
        <authorList>
            <consortium name="US DOE Joint Genome Institute (JGI-PGF)"/>
            <person name="Walter F."/>
            <person name="Albersmeier A."/>
            <person name="Kalinowski J."/>
            <person name="Ruckert C."/>
        </authorList>
    </citation>
    <scope>NUCLEOTIDE SEQUENCE</scope>
    <source>
        <strain evidence="2">VKM Ac-2007</strain>
    </source>
</reference>
<dbReference type="RefSeq" id="WP_271215536.1">
    <property type="nucleotide sequence ID" value="NZ_BAAAVD010000006.1"/>
</dbReference>
<gene>
    <name evidence="2" type="ORF">GCM10017600_03600</name>
</gene>
<reference evidence="2" key="2">
    <citation type="submission" date="2023-01" db="EMBL/GenBank/DDBJ databases">
        <authorList>
            <person name="Sun Q."/>
            <person name="Evtushenko L."/>
        </authorList>
    </citation>
    <scope>NUCLEOTIDE SEQUENCE</scope>
    <source>
        <strain evidence="2">VKM Ac-2007</strain>
    </source>
</reference>
<comment type="caution">
    <text evidence="2">The sequence shown here is derived from an EMBL/GenBank/DDBJ whole genome shotgun (WGS) entry which is preliminary data.</text>
</comment>
<organism evidence="2 3">
    <name type="scientific">Streptosporangium carneum</name>
    <dbReference type="NCBI Taxonomy" id="47481"/>
    <lineage>
        <taxon>Bacteria</taxon>
        <taxon>Bacillati</taxon>
        <taxon>Actinomycetota</taxon>
        <taxon>Actinomycetes</taxon>
        <taxon>Streptosporangiales</taxon>
        <taxon>Streptosporangiaceae</taxon>
        <taxon>Streptosporangium</taxon>
    </lineage>
</organism>